<sequence length="81" mass="9195">MEDIEVPMPVAKDSAEYNMSHPRRGRALVFNHDEFQMDNMTPRPGSGADVKNLEAAFYALGFEVSVYTNPEFREITEILSN</sequence>
<evidence type="ECO:0000259" key="2">
    <source>
        <dbReference type="PROSITE" id="PS50208"/>
    </source>
</evidence>
<comment type="similarity">
    <text evidence="1">Belongs to the peptidase C14A family.</text>
</comment>
<dbReference type="Gene3D" id="3.40.50.1460">
    <property type="match status" value="1"/>
</dbReference>
<dbReference type="SUPFAM" id="SSF52129">
    <property type="entry name" value="Caspase-like"/>
    <property type="match status" value="1"/>
</dbReference>
<dbReference type="InterPro" id="IPR015917">
    <property type="entry name" value="Pept_C14A"/>
</dbReference>
<dbReference type="GO" id="GO:0004197">
    <property type="term" value="F:cysteine-type endopeptidase activity"/>
    <property type="evidence" value="ECO:0007669"/>
    <property type="project" value="InterPro"/>
</dbReference>
<dbReference type="AlphaFoldDB" id="A0A1S3DQH9"/>
<dbReference type="InterPro" id="IPR011600">
    <property type="entry name" value="Pept_C14_caspase"/>
</dbReference>
<name>A0A1S3DQH9_DIACI</name>
<dbReference type="OMA" id="DNICHIS"/>
<feature type="domain" description="Caspase family p20" evidence="2">
    <location>
        <begin position="23"/>
        <end position="81"/>
    </location>
</feature>
<dbReference type="STRING" id="121845.A0A1S3DQH9"/>
<proteinExistence type="inferred from homology"/>
<evidence type="ECO:0000256" key="1">
    <source>
        <dbReference type="ARBA" id="ARBA00010134"/>
    </source>
</evidence>
<gene>
    <name evidence="4" type="primary">LOC103522950</name>
</gene>
<dbReference type="GO" id="GO:0006508">
    <property type="term" value="P:proteolysis"/>
    <property type="evidence" value="ECO:0007669"/>
    <property type="project" value="InterPro"/>
</dbReference>
<accession>A0A1S3DQH9</accession>
<evidence type="ECO:0000313" key="3">
    <source>
        <dbReference type="Proteomes" id="UP000079169"/>
    </source>
</evidence>
<dbReference type="GeneID" id="103522950"/>
<protein>
    <submittedName>
        <fullName evidence="4">Caspase-1-like</fullName>
    </submittedName>
</protein>
<dbReference type="KEGG" id="dci:103522950"/>
<reference evidence="4" key="1">
    <citation type="submission" date="2025-08" db="UniProtKB">
        <authorList>
            <consortium name="RefSeq"/>
        </authorList>
    </citation>
    <scope>IDENTIFICATION</scope>
</reference>
<organism evidence="3 4">
    <name type="scientific">Diaphorina citri</name>
    <name type="common">Asian citrus psyllid</name>
    <dbReference type="NCBI Taxonomy" id="121845"/>
    <lineage>
        <taxon>Eukaryota</taxon>
        <taxon>Metazoa</taxon>
        <taxon>Ecdysozoa</taxon>
        <taxon>Arthropoda</taxon>
        <taxon>Hexapoda</taxon>
        <taxon>Insecta</taxon>
        <taxon>Pterygota</taxon>
        <taxon>Neoptera</taxon>
        <taxon>Paraneoptera</taxon>
        <taxon>Hemiptera</taxon>
        <taxon>Sternorrhyncha</taxon>
        <taxon>Psylloidea</taxon>
        <taxon>Psyllidae</taxon>
        <taxon>Diaphorininae</taxon>
        <taxon>Diaphorina</taxon>
    </lineage>
</organism>
<dbReference type="RefSeq" id="XP_008486253.1">
    <property type="nucleotide sequence ID" value="XM_008488031.2"/>
</dbReference>
<dbReference type="PaxDb" id="121845-A0A1S3DQH9"/>
<dbReference type="InterPro" id="IPR001309">
    <property type="entry name" value="Pept_C14_p20"/>
</dbReference>
<dbReference type="PRINTS" id="PR00376">
    <property type="entry name" value="IL1BCENZYME"/>
</dbReference>
<dbReference type="InterPro" id="IPR029030">
    <property type="entry name" value="Caspase-like_dom_sf"/>
</dbReference>
<keyword evidence="3" id="KW-1185">Reference proteome</keyword>
<evidence type="ECO:0000313" key="4">
    <source>
        <dbReference type="RefSeq" id="XP_008486253.1"/>
    </source>
</evidence>
<feature type="non-terminal residue" evidence="4">
    <location>
        <position position="81"/>
    </location>
</feature>
<dbReference type="PROSITE" id="PS50208">
    <property type="entry name" value="CASPASE_P20"/>
    <property type="match status" value="1"/>
</dbReference>
<dbReference type="Proteomes" id="UP000079169">
    <property type="component" value="Unplaced"/>
</dbReference>
<dbReference type="Pfam" id="PF00656">
    <property type="entry name" value="Peptidase_C14"/>
    <property type="match status" value="1"/>
</dbReference>